<protein>
    <submittedName>
        <fullName evidence="2">Uncharacterized protein</fullName>
    </submittedName>
</protein>
<dbReference type="SUPFAM" id="SSF53474">
    <property type="entry name" value="alpha/beta-Hydrolases"/>
    <property type="match status" value="1"/>
</dbReference>
<dbReference type="InterPro" id="IPR029058">
    <property type="entry name" value="AB_hydrolase_fold"/>
</dbReference>
<name>A0A1H1LLT2_9MICO</name>
<dbReference type="GeneID" id="36298852"/>
<proteinExistence type="predicted"/>
<reference evidence="2 3" key="1">
    <citation type="submission" date="2016-10" db="EMBL/GenBank/DDBJ databases">
        <authorList>
            <person name="de Groot N.N."/>
        </authorList>
    </citation>
    <scope>NUCLEOTIDE SEQUENCE [LARGE SCALE GENOMIC DNA]</scope>
    <source>
        <strain evidence="2 3">DSM 15019</strain>
    </source>
</reference>
<dbReference type="EMBL" id="LT629770">
    <property type="protein sequence ID" value="SDR75493.1"/>
    <property type="molecule type" value="Genomic_DNA"/>
</dbReference>
<dbReference type="AlphaFoldDB" id="A0A1H1LLT2"/>
<dbReference type="RefSeq" id="WP_083370850.1">
    <property type="nucleotide sequence ID" value="NZ_CBDRLI010000004.1"/>
</dbReference>
<evidence type="ECO:0000313" key="2">
    <source>
        <dbReference type="EMBL" id="SDR75493.1"/>
    </source>
</evidence>
<evidence type="ECO:0000313" key="3">
    <source>
        <dbReference type="Proteomes" id="UP000182126"/>
    </source>
</evidence>
<feature type="region of interest" description="Disordered" evidence="1">
    <location>
        <begin position="17"/>
        <end position="37"/>
    </location>
</feature>
<accession>A0A1H1LLT2</accession>
<dbReference type="eggNOG" id="COG0596">
    <property type="taxonomic scope" value="Bacteria"/>
</dbReference>
<dbReference type="Gene3D" id="3.40.50.1820">
    <property type="entry name" value="alpha/beta hydrolase"/>
    <property type="match status" value="1"/>
</dbReference>
<evidence type="ECO:0000256" key="1">
    <source>
        <dbReference type="SAM" id="MobiDB-lite"/>
    </source>
</evidence>
<gene>
    <name evidence="2" type="ORF">SAMN04489809_0198</name>
</gene>
<dbReference type="Proteomes" id="UP000182126">
    <property type="component" value="Chromosome I"/>
</dbReference>
<organism evidence="2 3">
    <name type="scientific">Microbacterium paraoxydans</name>
    <dbReference type="NCBI Taxonomy" id="199592"/>
    <lineage>
        <taxon>Bacteria</taxon>
        <taxon>Bacillati</taxon>
        <taxon>Actinomycetota</taxon>
        <taxon>Actinomycetes</taxon>
        <taxon>Micrococcales</taxon>
        <taxon>Microbacteriaceae</taxon>
        <taxon>Microbacterium</taxon>
    </lineage>
</organism>
<sequence length="225" mass="24491">MHRAPLPHRVFLHGAGRRGTAAWPSQDPESGTFLSFPPESSVEAQAGALVEGERDRSPLLFAHSIGAVTAVRAVADGLRVCGLVLVEPALYDIARGDAPIERHIAVVTEARSRAAEDDLYGFWSILRPLMFGGPLDRESWPDERAVAEHWAAANLPWGHGIRERSLAAVPTFVVTGGWNEEYELIARRLVDVGADHIVLSGFAHRPQDHPEFPAAVTGFEQSLTV</sequence>